<keyword evidence="2" id="KW-1185">Reference proteome</keyword>
<dbReference type="AlphaFoldDB" id="A0AAQ3SAY2"/>
<gene>
    <name evidence="1" type="ORF">V8G54_001392</name>
</gene>
<evidence type="ECO:0000313" key="1">
    <source>
        <dbReference type="EMBL" id="WVZ22848.1"/>
    </source>
</evidence>
<protein>
    <submittedName>
        <fullName evidence="1">Uncharacterized protein</fullName>
    </submittedName>
</protein>
<organism evidence="1 2">
    <name type="scientific">Vigna mungo</name>
    <name type="common">Black gram</name>
    <name type="synonym">Phaseolus mungo</name>
    <dbReference type="NCBI Taxonomy" id="3915"/>
    <lineage>
        <taxon>Eukaryota</taxon>
        <taxon>Viridiplantae</taxon>
        <taxon>Streptophyta</taxon>
        <taxon>Embryophyta</taxon>
        <taxon>Tracheophyta</taxon>
        <taxon>Spermatophyta</taxon>
        <taxon>Magnoliopsida</taxon>
        <taxon>eudicotyledons</taxon>
        <taxon>Gunneridae</taxon>
        <taxon>Pentapetalae</taxon>
        <taxon>rosids</taxon>
        <taxon>fabids</taxon>
        <taxon>Fabales</taxon>
        <taxon>Fabaceae</taxon>
        <taxon>Papilionoideae</taxon>
        <taxon>50 kb inversion clade</taxon>
        <taxon>NPAAA clade</taxon>
        <taxon>indigoferoid/millettioid clade</taxon>
        <taxon>Phaseoleae</taxon>
        <taxon>Vigna</taxon>
    </lineage>
</organism>
<evidence type="ECO:0000313" key="2">
    <source>
        <dbReference type="Proteomes" id="UP001374535"/>
    </source>
</evidence>
<dbReference type="EMBL" id="CP144700">
    <property type="protein sequence ID" value="WVZ22848.1"/>
    <property type="molecule type" value="Genomic_DNA"/>
</dbReference>
<name>A0AAQ3SAY2_VIGMU</name>
<reference evidence="1 2" key="1">
    <citation type="journal article" date="2023" name="Life. Sci Alliance">
        <title>Evolutionary insights into 3D genome organization and epigenetic landscape of Vigna mungo.</title>
        <authorList>
            <person name="Junaid A."/>
            <person name="Singh B."/>
            <person name="Bhatia S."/>
        </authorList>
    </citation>
    <scope>NUCLEOTIDE SEQUENCE [LARGE SCALE GENOMIC DNA]</scope>
    <source>
        <strain evidence="1">Urdbean</strain>
    </source>
</reference>
<proteinExistence type="predicted"/>
<accession>A0AAQ3SAY2</accession>
<dbReference type="Proteomes" id="UP001374535">
    <property type="component" value="Chromosome 1"/>
</dbReference>
<sequence>MLGDANAFMCSVDEIEFGNSRKKRNNSKRLLPIMHNAESVVWIMSVVRVCNPFFHSLAMGIASCVHGTSLPLLGRPKLKTLRILYQNITHQPFQACIFFFSPAFTYY</sequence>